<dbReference type="Proteomes" id="UP000094412">
    <property type="component" value="Unassembled WGS sequence"/>
</dbReference>
<comment type="subcellular location">
    <subcellularLocation>
        <location evidence="1 8">Cell membrane</location>
        <topology evidence="1 8">Multi-pass membrane protein</topology>
    </subcellularLocation>
</comment>
<keyword evidence="4" id="KW-1003">Cell membrane</keyword>
<evidence type="ECO:0000256" key="8">
    <source>
        <dbReference type="RuleBase" id="RU363032"/>
    </source>
</evidence>
<evidence type="ECO:0000256" key="6">
    <source>
        <dbReference type="ARBA" id="ARBA00022989"/>
    </source>
</evidence>
<keyword evidence="5 8" id="KW-0812">Transmembrane</keyword>
<feature type="transmembrane region" description="Helical" evidence="8">
    <location>
        <begin position="173"/>
        <end position="198"/>
    </location>
</feature>
<dbReference type="STRING" id="1566387.QV13_07815"/>
<proteinExistence type="inferred from homology"/>
<keyword evidence="6 8" id="KW-1133">Transmembrane helix</keyword>
<dbReference type="Gene3D" id="1.10.3720.10">
    <property type="entry name" value="MetI-like"/>
    <property type="match status" value="1"/>
</dbReference>
<keyword evidence="3 8" id="KW-0813">Transport</keyword>
<evidence type="ECO:0000313" key="10">
    <source>
        <dbReference type="EMBL" id="OCX21549.1"/>
    </source>
</evidence>
<evidence type="ECO:0000256" key="2">
    <source>
        <dbReference type="ARBA" id="ARBA00007069"/>
    </source>
</evidence>
<dbReference type="OrthoDB" id="9782004at2"/>
<evidence type="ECO:0000313" key="11">
    <source>
        <dbReference type="Proteomes" id="UP000094412"/>
    </source>
</evidence>
<evidence type="ECO:0000256" key="1">
    <source>
        <dbReference type="ARBA" id="ARBA00004651"/>
    </source>
</evidence>
<dbReference type="PROSITE" id="PS50928">
    <property type="entry name" value="ABC_TM1"/>
    <property type="match status" value="1"/>
</dbReference>
<dbReference type="SUPFAM" id="SSF161098">
    <property type="entry name" value="MetI-like"/>
    <property type="match status" value="1"/>
</dbReference>
<feature type="transmembrane region" description="Helical" evidence="8">
    <location>
        <begin position="68"/>
        <end position="87"/>
    </location>
</feature>
<comment type="caution">
    <text evidence="10">The sequence shown here is derived from an EMBL/GenBank/DDBJ whole genome shotgun (WGS) entry which is preliminary data.</text>
</comment>
<keyword evidence="11" id="KW-1185">Reference proteome</keyword>
<dbReference type="PANTHER" id="PTHR43848:SF2">
    <property type="entry name" value="PUTRESCINE TRANSPORT SYSTEM PERMEASE PROTEIN POTI"/>
    <property type="match status" value="1"/>
</dbReference>
<evidence type="ECO:0000256" key="5">
    <source>
        <dbReference type="ARBA" id="ARBA00022692"/>
    </source>
</evidence>
<evidence type="ECO:0000259" key="9">
    <source>
        <dbReference type="PROSITE" id="PS50928"/>
    </source>
</evidence>
<evidence type="ECO:0000256" key="3">
    <source>
        <dbReference type="ARBA" id="ARBA00022448"/>
    </source>
</evidence>
<dbReference type="InterPro" id="IPR000515">
    <property type="entry name" value="MetI-like"/>
</dbReference>
<evidence type="ECO:0000256" key="4">
    <source>
        <dbReference type="ARBA" id="ARBA00022475"/>
    </source>
</evidence>
<dbReference type="Pfam" id="PF00528">
    <property type="entry name" value="BPD_transp_1"/>
    <property type="match status" value="1"/>
</dbReference>
<dbReference type="RefSeq" id="WP_065997356.1">
    <property type="nucleotide sequence ID" value="NZ_MDEO01000028.1"/>
</dbReference>
<dbReference type="InterPro" id="IPR035906">
    <property type="entry name" value="MetI-like_sf"/>
</dbReference>
<comment type="similarity">
    <text evidence="2">Belongs to the binding-protein-dependent transport system permease family. CysTW subfamily.</text>
</comment>
<dbReference type="EMBL" id="MDEO01000028">
    <property type="protein sequence ID" value="OCX21549.1"/>
    <property type="molecule type" value="Genomic_DNA"/>
</dbReference>
<dbReference type="InterPro" id="IPR051789">
    <property type="entry name" value="Bact_Polyamine_Transport"/>
</dbReference>
<dbReference type="GO" id="GO:0055085">
    <property type="term" value="P:transmembrane transport"/>
    <property type="evidence" value="ECO:0007669"/>
    <property type="project" value="InterPro"/>
</dbReference>
<accession>A0A1C2E3G3</accession>
<feature type="transmembrane region" description="Helical" evidence="8">
    <location>
        <begin position="131"/>
        <end position="152"/>
    </location>
</feature>
<gene>
    <name evidence="10" type="ORF">QV13_07815</name>
</gene>
<feature type="transmembrane region" description="Helical" evidence="8">
    <location>
        <begin position="6"/>
        <end position="32"/>
    </location>
</feature>
<dbReference type="AlphaFoldDB" id="A0A1C2E3G3"/>
<sequence length="271" mass="29092">MSRDTTWVGLLALALGLLFLYVPMLVLVAYSFNDSAFVTLWSGFSFRWYVALFSNHAYWVAATTTLEIAVVSSVLATALGTMIASALSRVRHFATRSLFAGLAVAPMVLPEVITGLAFLLLFIAAGVERGFVTVVVAHTTFSMCFVSVIVSARLAEFDMSMEEAARDLGAGPLAAFFLVTLPVIMPAIVAGFLLAFTISLDSLVISSFTTGPGTTTLPMRVYSEVRRGVTPEINALSSIVIVVVAVVTVAVSLRLKAQAARRRRDERLAQS</sequence>
<keyword evidence="7 8" id="KW-0472">Membrane</keyword>
<dbReference type="PANTHER" id="PTHR43848">
    <property type="entry name" value="PUTRESCINE TRANSPORT SYSTEM PERMEASE PROTEIN POTI"/>
    <property type="match status" value="1"/>
</dbReference>
<dbReference type="CDD" id="cd06261">
    <property type="entry name" value="TM_PBP2"/>
    <property type="match status" value="1"/>
</dbReference>
<reference evidence="10 11" key="1">
    <citation type="submission" date="2016-08" db="EMBL/GenBank/DDBJ databases">
        <title>Whole genome sequence of Mesorhizobium sp. strain UASWS1009 isolated from industrial sewage.</title>
        <authorList>
            <person name="Crovadore J."/>
            <person name="Calmin G."/>
            <person name="Chablais R."/>
            <person name="Cochard B."/>
            <person name="Lefort F."/>
        </authorList>
    </citation>
    <scope>NUCLEOTIDE SEQUENCE [LARGE SCALE GENOMIC DNA]</scope>
    <source>
        <strain evidence="10 11">UASWS1009</strain>
    </source>
</reference>
<dbReference type="GO" id="GO:0005886">
    <property type="term" value="C:plasma membrane"/>
    <property type="evidence" value="ECO:0007669"/>
    <property type="project" value="UniProtKB-SubCell"/>
</dbReference>
<name>A0A1C2E3G3_9HYPH</name>
<evidence type="ECO:0000256" key="7">
    <source>
        <dbReference type="ARBA" id="ARBA00023136"/>
    </source>
</evidence>
<feature type="transmembrane region" description="Helical" evidence="8">
    <location>
        <begin position="235"/>
        <end position="255"/>
    </location>
</feature>
<organism evidence="10 11">
    <name type="scientific">Mesorhizobium hungaricum</name>
    <dbReference type="NCBI Taxonomy" id="1566387"/>
    <lineage>
        <taxon>Bacteria</taxon>
        <taxon>Pseudomonadati</taxon>
        <taxon>Pseudomonadota</taxon>
        <taxon>Alphaproteobacteria</taxon>
        <taxon>Hyphomicrobiales</taxon>
        <taxon>Phyllobacteriaceae</taxon>
        <taxon>Mesorhizobium</taxon>
    </lineage>
</organism>
<protein>
    <submittedName>
        <fullName evidence="10">Putrescine ABC transporter permease PotI</fullName>
    </submittedName>
</protein>
<feature type="domain" description="ABC transmembrane type-1" evidence="9">
    <location>
        <begin position="62"/>
        <end position="251"/>
    </location>
</feature>
<feature type="transmembrane region" description="Helical" evidence="8">
    <location>
        <begin position="99"/>
        <end position="125"/>
    </location>
</feature>